<proteinExistence type="predicted"/>
<reference evidence="1" key="1">
    <citation type="submission" date="2020-07" db="EMBL/GenBank/DDBJ databases">
        <title>Genome Sequences for Panteoa spp. that cause Center Rot in Onions.</title>
        <authorList>
            <person name="Asselin J.A."/>
            <person name="Helmann T."/>
            <person name="Beer S."/>
            <person name="Stodghill P."/>
        </authorList>
    </citation>
    <scope>NUCLEOTIDE SEQUENCE</scope>
    <source>
        <strain evidence="1">OC5a</strain>
    </source>
</reference>
<evidence type="ECO:0000313" key="2">
    <source>
        <dbReference type="Proteomes" id="UP000663901"/>
    </source>
</evidence>
<dbReference type="RefSeq" id="WP_105077378.1">
    <property type="nucleotide sequence ID" value="NZ_CP059084.1"/>
</dbReference>
<dbReference type="Gene3D" id="3.40.1000.10">
    <property type="entry name" value="Mog1/PsbP, alpha/beta/alpha sandwich"/>
    <property type="match status" value="1"/>
</dbReference>
<dbReference type="EMBL" id="CP059084">
    <property type="protein sequence ID" value="QTC45329.1"/>
    <property type="molecule type" value="Genomic_DNA"/>
</dbReference>
<name>A0A8A4K3Y6_PANAN</name>
<gene>
    <name evidence="1" type="ORF">H0Z12_16665</name>
</gene>
<dbReference type="Proteomes" id="UP000663901">
    <property type="component" value="Chromosome"/>
</dbReference>
<accession>A0A8A4K3Y6</accession>
<organism evidence="1 2">
    <name type="scientific">Pantoea ananas</name>
    <name type="common">Erwinia uredovora</name>
    <dbReference type="NCBI Taxonomy" id="553"/>
    <lineage>
        <taxon>Bacteria</taxon>
        <taxon>Pseudomonadati</taxon>
        <taxon>Pseudomonadota</taxon>
        <taxon>Gammaproteobacteria</taxon>
        <taxon>Enterobacterales</taxon>
        <taxon>Erwiniaceae</taxon>
        <taxon>Pantoea</taxon>
    </lineage>
</organism>
<dbReference type="Pfam" id="PF08786">
    <property type="entry name" value="DcrB"/>
    <property type="match status" value="1"/>
</dbReference>
<protein>
    <submittedName>
        <fullName evidence="1">DUF1795 domain-containing protein</fullName>
    </submittedName>
</protein>
<dbReference type="AlphaFoldDB" id="A0A8A4K3Y6"/>
<dbReference type="InterPro" id="IPR016123">
    <property type="entry name" value="Mog1/PsbP_a/b/a-sand"/>
</dbReference>
<dbReference type="InterPro" id="IPR014894">
    <property type="entry name" value="DcrB/EagT6"/>
</dbReference>
<dbReference type="SUPFAM" id="SSF55724">
    <property type="entry name" value="Mog1p/PsbP-like"/>
    <property type="match status" value="1"/>
</dbReference>
<evidence type="ECO:0000313" key="1">
    <source>
        <dbReference type="EMBL" id="QTC45329.1"/>
    </source>
</evidence>
<sequence>MSGSNIACLFTEGQITLPDDYQDRTVNAFTASDATAPAFNISRDTLNEGETLPAYIDRQLTLMQKYIKGWKQTERSAAVLGDALLQGECVHASFLRDGKRIWQQQSVFTPDGHKVLVFTMTSTSAIGDADSEQFQALLKSFRFNA</sequence>